<dbReference type="SMART" id="SM00175">
    <property type="entry name" value="RAB"/>
    <property type="match status" value="1"/>
</dbReference>
<keyword evidence="21" id="KW-1185">Reference proteome</keyword>
<dbReference type="InterPro" id="IPR005225">
    <property type="entry name" value="Small_GTP-bd"/>
</dbReference>
<reference evidence="20" key="3">
    <citation type="submission" date="2025-08" db="UniProtKB">
        <authorList>
            <consortium name="Ensembl"/>
        </authorList>
    </citation>
    <scope>IDENTIFICATION</scope>
</reference>
<dbReference type="EMBL" id="EAAA01002514">
    <property type="status" value="NOT_ANNOTATED_CDS"/>
    <property type="molecule type" value="Genomic_DNA"/>
</dbReference>
<keyword evidence="9" id="KW-0653">Protein transport</keyword>
<keyword evidence="8" id="KW-0460">Magnesium</keyword>
<dbReference type="GO" id="GO:0016192">
    <property type="term" value="P:vesicle-mediated transport"/>
    <property type="evidence" value="ECO:0000318"/>
    <property type="project" value="GO_Central"/>
</dbReference>
<evidence type="ECO:0000256" key="8">
    <source>
        <dbReference type="ARBA" id="ARBA00022842"/>
    </source>
</evidence>
<organism evidence="20 21">
    <name type="scientific">Ciona intestinalis</name>
    <name type="common">Transparent sea squirt</name>
    <name type="synonym">Ascidia intestinalis</name>
    <dbReference type="NCBI Taxonomy" id="7719"/>
    <lineage>
        <taxon>Eukaryota</taxon>
        <taxon>Metazoa</taxon>
        <taxon>Chordata</taxon>
        <taxon>Tunicata</taxon>
        <taxon>Ascidiacea</taxon>
        <taxon>Phlebobranchia</taxon>
        <taxon>Cionidae</taxon>
        <taxon>Ciona</taxon>
    </lineage>
</organism>
<keyword evidence="7" id="KW-0378">Hydrolase</keyword>
<evidence type="ECO:0000256" key="10">
    <source>
        <dbReference type="ARBA" id="ARBA00023034"/>
    </source>
</evidence>
<dbReference type="FunCoup" id="H2XNN6">
    <property type="interactions" value="69"/>
</dbReference>
<accession>H2XNN6</accession>
<dbReference type="SUPFAM" id="SSF52540">
    <property type="entry name" value="P-loop containing nucleoside triphosphate hydrolases"/>
    <property type="match status" value="1"/>
</dbReference>
<evidence type="ECO:0000256" key="14">
    <source>
        <dbReference type="ARBA" id="ARBA00023289"/>
    </source>
</evidence>
<reference evidence="20" key="2">
    <citation type="journal article" date="2008" name="Genome Biol.">
        <title>Improved genome assembly and evidence-based global gene model set for the chordate Ciona intestinalis: new insight into intron and operon populations.</title>
        <authorList>
            <person name="Satou Y."/>
            <person name="Mineta K."/>
            <person name="Ogasawara M."/>
            <person name="Sasakura Y."/>
            <person name="Shoguchi E."/>
            <person name="Ueno K."/>
            <person name="Yamada L."/>
            <person name="Matsumoto J."/>
            <person name="Wasserscheid J."/>
            <person name="Dewar K."/>
            <person name="Wiley G.B."/>
            <person name="Macmil S.L."/>
            <person name="Roe B.A."/>
            <person name="Zeller R.W."/>
            <person name="Hastings K.E."/>
            <person name="Lemaire P."/>
            <person name="Lindquist E."/>
            <person name="Endo T."/>
            <person name="Hotta K."/>
            <person name="Inaba K."/>
        </authorList>
    </citation>
    <scope>NUCLEOTIDE SEQUENCE [LARGE SCALE GENOMIC DNA]</scope>
    <source>
        <strain evidence="20">wild type</strain>
    </source>
</reference>
<comment type="function">
    <text evidence="17">The small GTPases Rab are key regulators of intracellular membrane trafficking, from the formation of transport vesicles to their fusion with membranes. Rabs cycle between an inactive GDP-bound form and an active GTP-bound form that is able to recruit to membranes different sets of downstream effectors directly responsible for vesicle formation, movement, tethering and fusion.</text>
</comment>
<dbReference type="SMART" id="SM00176">
    <property type="entry name" value="RAN"/>
    <property type="match status" value="1"/>
</dbReference>
<dbReference type="InterPro" id="IPR001806">
    <property type="entry name" value="Small_GTPase"/>
</dbReference>
<dbReference type="NCBIfam" id="TIGR00231">
    <property type="entry name" value="small_GTP"/>
    <property type="match status" value="1"/>
</dbReference>
<comment type="cofactor">
    <cofactor evidence="1">
        <name>Mg(2+)</name>
        <dbReference type="ChEBI" id="CHEBI:18420"/>
    </cofactor>
</comment>
<dbReference type="HOGENOM" id="CLU_041217_22_0_1"/>
<dbReference type="Ensembl" id="ENSCINT00000032683.1">
    <property type="protein sequence ID" value="ENSCINP00000031269.1"/>
    <property type="gene ID" value="ENSCING00000022926.1"/>
</dbReference>
<keyword evidence="5" id="KW-0479">Metal-binding</keyword>
<keyword evidence="11" id="KW-0342">GTP-binding</keyword>
<evidence type="ECO:0000256" key="9">
    <source>
        <dbReference type="ARBA" id="ARBA00022927"/>
    </source>
</evidence>
<evidence type="ECO:0000256" key="11">
    <source>
        <dbReference type="ARBA" id="ARBA00023134"/>
    </source>
</evidence>
<evidence type="ECO:0000256" key="19">
    <source>
        <dbReference type="SAM" id="MobiDB-lite"/>
    </source>
</evidence>
<evidence type="ECO:0000256" key="1">
    <source>
        <dbReference type="ARBA" id="ARBA00001946"/>
    </source>
</evidence>
<dbReference type="GO" id="GO:0003925">
    <property type="term" value="F:G protein activity"/>
    <property type="evidence" value="ECO:0007669"/>
    <property type="project" value="UniProtKB-EC"/>
</dbReference>
<name>H2XNN6_CIOIN</name>
<dbReference type="GeneTree" id="ENSGT00940000159687"/>
<dbReference type="InterPro" id="IPR027417">
    <property type="entry name" value="P-loop_NTPase"/>
</dbReference>
<dbReference type="Pfam" id="PF00071">
    <property type="entry name" value="Ras"/>
    <property type="match status" value="1"/>
</dbReference>
<dbReference type="PRINTS" id="PR00449">
    <property type="entry name" value="RASTRNSFRMNG"/>
</dbReference>
<evidence type="ECO:0000256" key="16">
    <source>
        <dbReference type="ARBA" id="ARBA00047660"/>
    </source>
</evidence>
<evidence type="ECO:0000256" key="17">
    <source>
        <dbReference type="ARBA" id="ARBA00058763"/>
    </source>
</evidence>
<evidence type="ECO:0000256" key="13">
    <source>
        <dbReference type="ARBA" id="ARBA00023288"/>
    </source>
</evidence>
<dbReference type="Proteomes" id="UP000008144">
    <property type="component" value="Chromosome 7"/>
</dbReference>
<evidence type="ECO:0000256" key="6">
    <source>
        <dbReference type="ARBA" id="ARBA00022741"/>
    </source>
</evidence>
<dbReference type="Gene3D" id="3.40.50.300">
    <property type="entry name" value="P-loop containing nucleotide triphosphate hydrolases"/>
    <property type="match status" value="1"/>
</dbReference>
<dbReference type="STRING" id="7719.ENSCINP00000031269"/>
<dbReference type="GO" id="GO:0000139">
    <property type="term" value="C:Golgi membrane"/>
    <property type="evidence" value="ECO:0007669"/>
    <property type="project" value="UniProtKB-SubCell"/>
</dbReference>
<evidence type="ECO:0000256" key="18">
    <source>
        <dbReference type="ARBA" id="ARBA00067830"/>
    </source>
</evidence>
<dbReference type="GO" id="GO:0046872">
    <property type="term" value="F:metal ion binding"/>
    <property type="evidence" value="ECO:0007669"/>
    <property type="project" value="UniProtKB-KW"/>
</dbReference>
<evidence type="ECO:0000256" key="2">
    <source>
        <dbReference type="ARBA" id="ARBA00006270"/>
    </source>
</evidence>
<protein>
    <recommendedName>
        <fullName evidence="18">Ras-related protein Rab-36</fullName>
        <ecNumber evidence="3">3.6.5.2</ecNumber>
    </recommendedName>
</protein>
<comment type="catalytic activity">
    <reaction evidence="16">
        <text>GTP + H2O = GDP + phosphate + H(+)</text>
        <dbReference type="Rhea" id="RHEA:19669"/>
        <dbReference type="ChEBI" id="CHEBI:15377"/>
        <dbReference type="ChEBI" id="CHEBI:15378"/>
        <dbReference type="ChEBI" id="CHEBI:37565"/>
        <dbReference type="ChEBI" id="CHEBI:43474"/>
        <dbReference type="ChEBI" id="CHEBI:58189"/>
        <dbReference type="EC" id="3.6.5.2"/>
    </reaction>
    <physiologicalReaction direction="left-to-right" evidence="16">
        <dbReference type="Rhea" id="RHEA:19670"/>
    </physiologicalReaction>
</comment>
<dbReference type="PROSITE" id="PS51419">
    <property type="entry name" value="RAB"/>
    <property type="match status" value="1"/>
</dbReference>
<reference evidence="20" key="4">
    <citation type="submission" date="2025-09" db="UniProtKB">
        <authorList>
            <consortium name="Ensembl"/>
        </authorList>
    </citation>
    <scope>IDENTIFICATION</scope>
</reference>
<dbReference type="PROSITE" id="PS51421">
    <property type="entry name" value="RAS"/>
    <property type="match status" value="1"/>
</dbReference>
<dbReference type="AlphaFoldDB" id="H2XNN6"/>
<evidence type="ECO:0000313" key="21">
    <source>
        <dbReference type="Proteomes" id="UP000008144"/>
    </source>
</evidence>
<reference evidence="21" key="1">
    <citation type="journal article" date="2002" name="Science">
        <title>The draft genome of Ciona intestinalis: insights into chordate and vertebrate origins.</title>
        <authorList>
            <person name="Dehal P."/>
            <person name="Satou Y."/>
            <person name="Campbell R.K."/>
            <person name="Chapman J."/>
            <person name="Degnan B."/>
            <person name="De Tomaso A."/>
            <person name="Davidson B."/>
            <person name="Di Gregorio A."/>
            <person name="Gelpke M."/>
            <person name="Goodstein D.M."/>
            <person name="Harafuji N."/>
            <person name="Hastings K.E."/>
            <person name="Ho I."/>
            <person name="Hotta K."/>
            <person name="Huang W."/>
            <person name="Kawashima T."/>
            <person name="Lemaire P."/>
            <person name="Martinez D."/>
            <person name="Meinertzhagen I.A."/>
            <person name="Necula S."/>
            <person name="Nonaka M."/>
            <person name="Putnam N."/>
            <person name="Rash S."/>
            <person name="Saiga H."/>
            <person name="Satake M."/>
            <person name="Terry A."/>
            <person name="Yamada L."/>
            <person name="Wang H.G."/>
            <person name="Awazu S."/>
            <person name="Azumi K."/>
            <person name="Boore J."/>
            <person name="Branno M."/>
            <person name="Chin-Bow S."/>
            <person name="DeSantis R."/>
            <person name="Doyle S."/>
            <person name="Francino P."/>
            <person name="Keys D.N."/>
            <person name="Haga S."/>
            <person name="Hayashi H."/>
            <person name="Hino K."/>
            <person name="Imai K.S."/>
            <person name="Inaba K."/>
            <person name="Kano S."/>
            <person name="Kobayashi K."/>
            <person name="Kobayashi M."/>
            <person name="Lee B.I."/>
            <person name="Makabe K.W."/>
            <person name="Manohar C."/>
            <person name="Matassi G."/>
            <person name="Medina M."/>
            <person name="Mochizuki Y."/>
            <person name="Mount S."/>
            <person name="Morishita T."/>
            <person name="Miura S."/>
            <person name="Nakayama A."/>
            <person name="Nishizaka S."/>
            <person name="Nomoto H."/>
            <person name="Ohta F."/>
            <person name="Oishi K."/>
            <person name="Rigoutsos I."/>
            <person name="Sano M."/>
            <person name="Sasaki A."/>
            <person name="Sasakura Y."/>
            <person name="Shoguchi E."/>
            <person name="Shin-i T."/>
            <person name="Spagnuolo A."/>
            <person name="Stainier D."/>
            <person name="Suzuki M.M."/>
            <person name="Tassy O."/>
            <person name="Takatori N."/>
            <person name="Tokuoka M."/>
            <person name="Yagi K."/>
            <person name="Yoshizaki F."/>
            <person name="Wada S."/>
            <person name="Zhang C."/>
            <person name="Hyatt P.D."/>
            <person name="Larimer F."/>
            <person name="Detter C."/>
            <person name="Doggett N."/>
            <person name="Glavina T."/>
            <person name="Hawkins T."/>
            <person name="Richardson P."/>
            <person name="Lucas S."/>
            <person name="Kohara Y."/>
            <person name="Levine M."/>
            <person name="Satoh N."/>
            <person name="Rokhsar D.S."/>
        </authorList>
    </citation>
    <scope>NUCLEOTIDE SEQUENCE [LARGE SCALE GENOMIC DNA]</scope>
</reference>
<dbReference type="SMART" id="SM00173">
    <property type="entry name" value="RAS"/>
    <property type="match status" value="1"/>
</dbReference>
<keyword evidence="12" id="KW-0472">Membrane</keyword>
<dbReference type="FunFam" id="3.40.50.300:FF:000707">
    <property type="entry name" value="RAB36, member RAS oncogene family"/>
    <property type="match status" value="1"/>
</dbReference>
<keyword evidence="10" id="KW-0333">Golgi apparatus</keyword>
<comment type="similarity">
    <text evidence="2">Belongs to the small GTPase superfamily. Rab family.</text>
</comment>
<dbReference type="InterPro" id="IPR050227">
    <property type="entry name" value="Rab"/>
</dbReference>
<dbReference type="GO" id="GO:0005525">
    <property type="term" value="F:GTP binding"/>
    <property type="evidence" value="ECO:0000318"/>
    <property type="project" value="GO_Central"/>
</dbReference>
<evidence type="ECO:0000256" key="7">
    <source>
        <dbReference type="ARBA" id="ARBA00022801"/>
    </source>
</evidence>
<dbReference type="PANTHER" id="PTHR47977">
    <property type="entry name" value="RAS-RELATED PROTEIN RAB"/>
    <property type="match status" value="1"/>
</dbReference>
<dbReference type="EC" id="3.6.5.2" evidence="3"/>
<dbReference type="GO" id="GO:0003924">
    <property type="term" value="F:GTPase activity"/>
    <property type="evidence" value="ECO:0000318"/>
    <property type="project" value="GO_Central"/>
</dbReference>
<dbReference type="GO" id="GO:0015031">
    <property type="term" value="P:protein transport"/>
    <property type="evidence" value="ECO:0007669"/>
    <property type="project" value="UniProtKB-KW"/>
</dbReference>
<dbReference type="InParanoid" id="H2XNN6"/>
<dbReference type="OMA" id="FKCIAAA"/>
<keyword evidence="4" id="KW-0813">Transport</keyword>
<keyword evidence="13" id="KW-0449">Lipoprotein</keyword>
<dbReference type="SMART" id="SM00174">
    <property type="entry name" value="RHO"/>
    <property type="match status" value="1"/>
</dbReference>
<evidence type="ECO:0000313" key="20">
    <source>
        <dbReference type="Ensembl" id="ENSCINP00000031269.1"/>
    </source>
</evidence>
<keyword evidence="6" id="KW-0547">Nucleotide-binding</keyword>
<proteinExistence type="inferred from homology"/>
<evidence type="ECO:0000256" key="15">
    <source>
        <dbReference type="ARBA" id="ARBA00037794"/>
    </source>
</evidence>
<evidence type="ECO:0000256" key="3">
    <source>
        <dbReference type="ARBA" id="ARBA00011984"/>
    </source>
</evidence>
<evidence type="ECO:0000256" key="4">
    <source>
        <dbReference type="ARBA" id="ARBA00022448"/>
    </source>
</evidence>
<evidence type="ECO:0000256" key="5">
    <source>
        <dbReference type="ARBA" id="ARBA00022723"/>
    </source>
</evidence>
<evidence type="ECO:0000256" key="12">
    <source>
        <dbReference type="ARBA" id="ARBA00023136"/>
    </source>
</evidence>
<feature type="region of interest" description="Disordered" evidence="19">
    <location>
        <begin position="248"/>
        <end position="267"/>
    </location>
</feature>
<sequence>MAESGYHSRIAQVHSDRVVTKFPEAFCKAARVDQKYDFDPRIRQSCSSERINNVSLKICKMIIIGDVSVGKTSLVNRFCKKAFDKDYKATIGVDFEVERFEILNTPFTLQMWDTAGQERFQCIAAAYYRGAHIVSIVFDLSDINTLASATKWLEAAQKENKGAGELLVFLVGTKKDLVAPQTYKEVEKEAIQVARQLNAEYWAVSAKTNEKVRDFFFRVASLSFEGTVLRELEKRQFTPVSQIGDGVSIQLNRNNPPPPRSSKTQCC</sequence>
<keyword evidence="14" id="KW-0636">Prenylation</keyword>
<comment type="subcellular location">
    <subcellularLocation>
        <location evidence="15">Golgi apparatus membrane</location>
        <topology evidence="15">Lipid-anchor</topology>
    </subcellularLocation>
</comment>